<keyword evidence="3" id="KW-1185">Reference proteome</keyword>
<organism evidence="2 3">
    <name type="scientific">Salinomyces thailandicus</name>
    <dbReference type="NCBI Taxonomy" id="706561"/>
    <lineage>
        <taxon>Eukaryota</taxon>
        <taxon>Fungi</taxon>
        <taxon>Dikarya</taxon>
        <taxon>Ascomycota</taxon>
        <taxon>Pezizomycotina</taxon>
        <taxon>Dothideomycetes</taxon>
        <taxon>Dothideomycetidae</taxon>
        <taxon>Mycosphaerellales</taxon>
        <taxon>Teratosphaeriaceae</taxon>
        <taxon>Salinomyces</taxon>
    </lineage>
</organism>
<sequence>MSTATAATPPQSFQLDRNLFNQNLYNDIRNFWFEGLSENATTAPLPVLQRWWGFGRTDEEKTAFDQECRTRFGPALESLGPSKLGFPPFTSYEEEIAQAEKLSAPVLREVVEAQREDERKGAETMLALILLLDQIPRQIYRDPPGLRLVYNHYDRLAYTLVRSCLALQPSPVDHELWTARPAYKTWIVMPLVHSEHVPTHEIHKRKIEGLRRECEVAGDEPALGYTARAEQAEQEHLDPLRRFGRYPHRNECLGRRNTGEEEEFLKTAKTFGVRQEGSGKGGGGEKDEL</sequence>
<dbReference type="Gene3D" id="1.25.40.10">
    <property type="entry name" value="Tetratricopeptide repeat domain"/>
    <property type="match status" value="1"/>
</dbReference>
<name>A0A4U0UDQ8_9PEZI</name>
<dbReference type="EMBL" id="NAJL01000002">
    <property type="protein sequence ID" value="TKA33638.1"/>
    <property type="molecule type" value="Genomic_DNA"/>
</dbReference>
<feature type="region of interest" description="Disordered" evidence="1">
    <location>
        <begin position="270"/>
        <end position="289"/>
    </location>
</feature>
<dbReference type="InterPro" id="IPR010323">
    <property type="entry name" value="DUF924"/>
</dbReference>
<evidence type="ECO:0000313" key="3">
    <source>
        <dbReference type="Proteomes" id="UP000308549"/>
    </source>
</evidence>
<proteinExistence type="predicted"/>
<evidence type="ECO:0000313" key="2">
    <source>
        <dbReference type="EMBL" id="TKA33638.1"/>
    </source>
</evidence>
<dbReference type="Pfam" id="PF06041">
    <property type="entry name" value="DUF924"/>
    <property type="match status" value="1"/>
</dbReference>
<reference evidence="2 3" key="1">
    <citation type="submission" date="2017-03" db="EMBL/GenBank/DDBJ databases">
        <title>Genomes of endolithic fungi from Antarctica.</title>
        <authorList>
            <person name="Coleine C."/>
            <person name="Masonjones S."/>
            <person name="Stajich J.E."/>
        </authorList>
    </citation>
    <scope>NUCLEOTIDE SEQUENCE [LARGE SCALE GENOMIC DNA]</scope>
    <source>
        <strain evidence="2 3">CCFEE 6315</strain>
    </source>
</reference>
<dbReference type="SUPFAM" id="SSF48452">
    <property type="entry name" value="TPR-like"/>
    <property type="match status" value="1"/>
</dbReference>
<dbReference type="Gene3D" id="1.20.58.320">
    <property type="entry name" value="TPR-like"/>
    <property type="match status" value="1"/>
</dbReference>
<evidence type="ECO:0008006" key="4">
    <source>
        <dbReference type="Google" id="ProtNLM"/>
    </source>
</evidence>
<gene>
    <name evidence="2" type="ORF">B0A50_00474</name>
</gene>
<dbReference type="OrthoDB" id="414698at2759"/>
<dbReference type="InterPro" id="IPR011990">
    <property type="entry name" value="TPR-like_helical_dom_sf"/>
</dbReference>
<dbReference type="Proteomes" id="UP000308549">
    <property type="component" value="Unassembled WGS sequence"/>
</dbReference>
<dbReference type="AlphaFoldDB" id="A0A4U0UDQ8"/>
<comment type="caution">
    <text evidence="2">The sequence shown here is derived from an EMBL/GenBank/DDBJ whole genome shotgun (WGS) entry which is preliminary data.</text>
</comment>
<evidence type="ECO:0000256" key="1">
    <source>
        <dbReference type="SAM" id="MobiDB-lite"/>
    </source>
</evidence>
<protein>
    <recommendedName>
        <fullName evidence="4">DUF924-domain-containing protein</fullName>
    </recommendedName>
</protein>
<accession>A0A4U0UDQ8</accession>